<comment type="caution">
    <text evidence="4">The sequence shown here is derived from an EMBL/GenBank/DDBJ whole genome shotgun (WGS) entry which is preliminary data.</text>
</comment>
<feature type="domain" description="N-acetyltransferase" evidence="3">
    <location>
        <begin position="3"/>
        <end position="150"/>
    </location>
</feature>
<accession>A0A918KIU9</accession>
<sequence>MNLLISPVEPDDLAAIGAISDAANEAQVFPMQSEEGRATLLSDRENKLKRLLDPERSPSLKAVLEGRIVGYVTWRDGHFVTALYVSLAHQGLGIGRRLMDAMIERAEEPVVRLRASVNAVEFYRRYGFQPEGGEQILHGIRFVPMAFRRPSPE</sequence>
<dbReference type="Pfam" id="PF13673">
    <property type="entry name" value="Acetyltransf_10"/>
    <property type="match status" value="1"/>
</dbReference>
<evidence type="ECO:0000313" key="4">
    <source>
        <dbReference type="EMBL" id="GGX63347.1"/>
    </source>
</evidence>
<reference evidence="4" key="2">
    <citation type="submission" date="2020-09" db="EMBL/GenBank/DDBJ databases">
        <authorList>
            <person name="Sun Q."/>
            <person name="Kim S."/>
        </authorList>
    </citation>
    <scope>NUCLEOTIDE SEQUENCE</scope>
    <source>
        <strain evidence="4">KCTC 22169</strain>
    </source>
</reference>
<dbReference type="PANTHER" id="PTHR43877">
    <property type="entry name" value="AMINOALKYLPHOSPHONATE N-ACETYLTRANSFERASE-RELATED-RELATED"/>
    <property type="match status" value="1"/>
</dbReference>
<evidence type="ECO:0000313" key="5">
    <source>
        <dbReference type="Proteomes" id="UP000626148"/>
    </source>
</evidence>
<dbReference type="RefSeq" id="WP_189610879.1">
    <property type="nucleotide sequence ID" value="NZ_BMXR01000008.1"/>
</dbReference>
<proteinExistence type="predicted"/>
<dbReference type="InterPro" id="IPR000182">
    <property type="entry name" value="GNAT_dom"/>
</dbReference>
<keyword evidence="5" id="KW-1185">Reference proteome</keyword>
<gene>
    <name evidence="4" type="ORF">GCM10007392_34050</name>
</gene>
<evidence type="ECO:0000256" key="1">
    <source>
        <dbReference type="ARBA" id="ARBA00022679"/>
    </source>
</evidence>
<reference evidence="4" key="1">
    <citation type="journal article" date="2014" name="Int. J. Syst. Evol. Microbiol.">
        <title>Complete genome sequence of Corynebacterium casei LMG S-19264T (=DSM 44701T), isolated from a smear-ripened cheese.</title>
        <authorList>
            <consortium name="US DOE Joint Genome Institute (JGI-PGF)"/>
            <person name="Walter F."/>
            <person name="Albersmeier A."/>
            <person name="Kalinowski J."/>
            <person name="Ruckert C."/>
        </authorList>
    </citation>
    <scope>NUCLEOTIDE SEQUENCE</scope>
    <source>
        <strain evidence="4">KCTC 22169</strain>
    </source>
</reference>
<dbReference type="InterPro" id="IPR016181">
    <property type="entry name" value="Acyl_CoA_acyltransferase"/>
</dbReference>
<evidence type="ECO:0000256" key="2">
    <source>
        <dbReference type="ARBA" id="ARBA00023315"/>
    </source>
</evidence>
<dbReference type="CDD" id="cd04301">
    <property type="entry name" value="NAT_SF"/>
    <property type="match status" value="1"/>
</dbReference>
<dbReference type="PANTHER" id="PTHR43877:SF2">
    <property type="entry name" value="AMINOALKYLPHOSPHONATE N-ACETYLTRANSFERASE-RELATED"/>
    <property type="match status" value="1"/>
</dbReference>
<dbReference type="AlphaFoldDB" id="A0A918KIU9"/>
<dbReference type="PROSITE" id="PS51186">
    <property type="entry name" value="GNAT"/>
    <property type="match status" value="1"/>
</dbReference>
<organism evidence="4 5">
    <name type="scientific">Saccharospirillum salsuginis</name>
    <dbReference type="NCBI Taxonomy" id="418750"/>
    <lineage>
        <taxon>Bacteria</taxon>
        <taxon>Pseudomonadati</taxon>
        <taxon>Pseudomonadota</taxon>
        <taxon>Gammaproteobacteria</taxon>
        <taxon>Oceanospirillales</taxon>
        <taxon>Saccharospirillaceae</taxon>
        <taxon>Saccharospirillum</taxon>
    </lineage>
</organism>
<dbReference type="EMBL" id="BMXR01000008">
    <property type="protein sequence ID" value="GGX63347.1"/>
    <property type="molecule type" value="Genomic_DNA"/>
</dbReference>
<dbReference type="Gene3D" id="3.40.630.30">
    <property type="match status" value="1"/>
</dbReference>
<dbReference type="GO" id="GO:0016747">
    <property type="term" value="F:acyltransferase activity, transferring groups other than amino-acyl groups"/>
    <property type="evidence" value="ECO:0007669"/>
    <property type="project" value="InterPro"/>
</dbReference>
<dbReference type="SUPFAM" id="SSF55729">
    <property type="entry name" value="Acyl-CoA N-acyltransferases (Nat)"/>
    <property type="match status" value="1"/>
</dbReference>
<dbReference type="Proteomes" id="UP000626148">
    <property type="component" value="Unassembled WGS sequence"/>
</dbReference>
<name>A0A918KIU9_9GAMM</name>
<dbReference type="InterPro" id="IPR050832">
    <property type="entry name" value="Bact_Acetyltransf"/>
</dbReference>
<evidence type="ECO:0000259" key="3">
    <source>
        <dbReference type="PROSITE" id="PS51186"/>
    </source>
</evidence>
<protein>
    <recommendedName>
        <fullName evidence="3">N-acetyltransferase domain-containing protein</fullName>
    </recommendedName>
</protein>
<keyword evidence="1" id="KW-0808">Transferase</keyword>
<keyword evidence="2" id="KW-0012">Acyltransferase</keyword>